<gene>
    <name evidence="1" type="ORF">BJ138DRAFT_1161070</name>
</gene>
<name>A0ACB8A229_9AGAM</name>
<reference evidence="1" key="1">
    <citation type="journal article" date="2021" name="New Phytol.">
        <title>Evolutionary innovations through gain and loss of genes in the ectomycorrhizal Boletales.</title>
        <authorList>
            <person name="Wu G."/>
            <person name="Miyauchi S."/>
            <person name="Morin E."/>
            <person name="Kuo A."/>
            <person name="Drula E."/>
            <person name="Varga T."/>
            <person name="Kohler A."/>
            <person name="Feng B."/>
            <person name="Cao Y."/>
            <person name="Lipzen A."/>
            <person name="Daum C."/>
            <person name="Hundley H."/>
            <person name="Pangilinan J."/>
            <person name="Johnson J."/>
            <person name="Barry K."/>
            <person name="LaButti K."/>
            <person name="Ng V."/>
            <person name="Ahrendt S."/>
            <person name="Min B."/>
            <person name="Choi I.G."/>
            <person name="Park H."/>
            <person name="Plett J.M."/>
            <person name="Magnuson J."/>
            <person name="Spatafora J.W."/>
            <person name="Nagy L.G."/>
            <person name="Henrissat B."/>
            <person name="Grigoriev I.V."/>
            <person name="Yang Z.L."/>
            <person name="Xu J."/>
            <person name="Martin F.M."/>
        </authorList>
    </citation>
    <scope>NUCLEOTIDE SEQUENCE</scope>
    <source>
        <strain evidence="1">ATCC 28755</strain>
    </source>
</reference>
<protein>
    <submittedName>
        <fullName evidence="1">Uncharacterized protein</fullName>
    </submittedName>
</protein>
<keyword evidence="2" id="KW-1185">Reference proteome</keyword>
<accession>A0ACB8A229</accession>
<proteinExistence type="predicted"/>
<organism evidence="1 2">
    <name type="scientific">Hygrophoropsis aurantiaca</name>
    <dbReference type="NCBI Taxonomy" id="72124"/>
    <lineage>
        <taxon>Eukaryota</taxon>
        <taxon>Fungi</taxon>
        <taxon>Dikarya</taxon>
        <taxon>Basidiomycota</taxon>
        <taxon>Agaricomycotina</taxon>
        <taxon>Agaricomycetes</taxon>
        <taxon>Agaricomycetidae</taxon>
        <taxon>Boletales</taxon>
        <taxon>Coniophorineae</taxon>
        <taxon>Hygrophoropsidaceae</taxon>
        <taxon>Hygrophoropsis</taxon>
    </lineage>
</organism>
<dbReference type="EMBL" id="MU267944">
    <property type="protein sequence ID" value="KAH7907054.1"/>
    <property type="molecule type" value="Genomic_DNA"/>
</dbReference>
<sequence>MLQDLPSEVICKIIGYLPIQNTVLLRRVSKRLRQVTYDRSIWAQAYRTSSLLRPSGPFTWQTSQILESYLVRSTRLSLNWSPNPGAVPVRSRPINTGKPGEGPKYLLCSRWLLVQKGPNQILCYDWDRAEQPMSQDEQPYSILYECPENDGSITFLDCDSAFVNHGSTDEENYYNPLAFLLVGMRDKSHLHFKAIYKVNFADGNFPTLLRIHQTRGDTQFPSSYGRLKIGPKLLAVYHSTPVGTLKEVILIDIVTYQLYQLSEVDMLNAEGRFLRTLGTTSTCSYQTIITTSTHVLRFSCYITWSLVLRRLDEGILIEAYEIPSPQIALASSEISQQALPSESIPTTLHLSHEATTDKHPILDESHGASYPSSFTSLRDSTTDHTTQTLRIVVIWVLKSYLCVIPLILNPASPDIGVGRITFEPSTNNINIDLGRIPGEFKIQPSFGGHTRGIWHYLDGTGTMRVTALNIVDGHLTNSQIAVELDMAAFPEFRSDEACKIVGFDGHCGRIFVMHPHSTLVVYDFV</sequence>
<comment type="caution">
    <text evidence="1">The sequence shown here is derived from an EMBL/GenBank/DDBJ whole genome shotgun (WGS) entry which is preliminary data.</text>
</comment>
<evidence type="ECO:0000313" key="1">
    <source>
        <dbReference type="EMBL" id="KAH7907054.1"/>
    </source>
</evidence>
<evidence type="ECO:0000313" key="2">
    <source>
        <dbReference type="Proteomes" id="UP000790377"/>
    </source>
</evidence>
<dbReference type="Proteomes" id="UP000790377">
    <property type="component" value="Unassembled WGS sequence"/>
</dbReference>